<name>A0A934K200_9BACT</name>
<evidence type="ECO:0000313" key="2">
    <source>
        <dbReference type="EMBL" id="MBJ7594375.1"/>
    </source>
</evidence>
<evidence type="ECO:0000256" key="1">
    <source>
        <dbReference type="SAM" id="MobiDB-lite"/>
    </source>
</evidence>
<dbReference type="RefSeq" id="WP_337310516.1">
    <property type="nucleotide sequence ID" value="NZ_JAEKNS010000065.1"/>
</dbReference>
<reference evidence="2 3" key="1">
    <citation type="submission" date="2020-10" db="EMBL/GenBank/DDBJ databases">
        <title>Ca. Dormibacterota MAGs.</title>
        <authorList>
            <person name="Montgomery K."/>
        </authorList>
    </citation>
    <scope>NUCLEOTIDE SEQUENCE [LARGE SCALE GENOMIC DNA]</scope>
    <source>
        <strain evidence="2">SC8812_S17_18</strain>
    </source>
</reference>
<dbReference type="Pfam" id="PF14885">
    <property type="entry name" value="GHL15"/>
    <property type="match status" value="1"/>
</dbReference>
<dbReference type="SUPFAM" id="SSF51445">
    <property type="entry name" value="(Trans)glycosidases"/>
    <property type="match status" value="1"/>
</dbReference>
<accession>A0A934K200</accession>
<feature type="compositionally biased region" description="Low complexity" evidence="1">
    <location>
        <begin position="72"/>
        <end position="95"/>
    </location>
</feature>
<protein>
    <submittedName>
        <fullName evidence="2">Uncharacterized protein</fullName>
    </submittedName>
</protein>
<evidence type="ECO:0000313" key="3">
    <source>
        <dbReference type="Proteomes" id="UP000606991"/>
    </source>
</evidence>
<dbReference type="Proteomes" id="UP000606991">
    <property type="component" value="Unassembled WGS sequence"/>
</dbReference>
<dbReference type="AlphaFoldDB" id="A0A934K200"/>
<dbReference type="InterPro" id="IPR013785">
    <property type="entry name" value="Aldolase_TIM"/>
</dbReference>
<organism evidence="2 3">
    <name type="scientific">Candidatus Aeolococcus gillhamiae</name>
    <dbReference type="NCBI Taxonomy" id="3127015"/>
    <lineage>
        <taxon>Bacteria</taxon>
        <taxon>Bacillati</taxon>
        <taxon>Candidatus Dormiibacterota</taxon>
        <taxon>Candidatus Dormibacteria</taxon>
        <taxon>Candidatus Aeolococcales</taxon>
        <taxon>Candidatus Aeolococcaceae</taxon>
        <taxon>Candidatus Aeolococcus</taxon>
    </lineage>
</organism>
<proteinExistence type="predicted"/>
<comment type="caution">
    <text evidence="2">The sequence shown here is derived from an EMBL/GenBank/DDBJ whole genome shotgun (WGS) entry which is preliminary data.</text>
</comment>
<gene>
    <name evidence="2" type="ORF">JF886_05830</name>
</gene>
<feature type="compositionally biased region" description="Low complexity" evidence="1">
    <location>
        <begin position="46"/>
        <end position="62"/>
    </location>
</feature>
<feature type="region of interest" description="Disordered" evidence="1">
    <location>
        <begin position="44"/>
        <end position="99"/>
    </location>
</feature>
<sequence>MRHRPWHHVTMIVRKRWLVALVPALLAGAVVATLGTIGTSVKAPVANTNATGTPGTTQSPTDRPTPSPTPSASPTQTATAAPATGTPVTSSTAASRSKPAVHRALPALPAIGVFGGSSIAQIAFGTGQDAYLGHTSSSVYVEINDYEHGRVGQIHAANSATKVLVYAEVQTEGPNSCQWDANPSWGVSYCYATNNHPEWFLLNKSGQRAQYTDNGYYMMDLGSPTYQAAWVANEIAMAHRDGFQGIEMDDVNLSPGHGTDGTLAKYSDSQYEATVQAFVAVVSPQLKAAGLLVSANIGNANPWDTNALNESVQIAASLSIYNHEFWMRWQQGTPLMNGAEWAASIHMEETIQNTGAAFTALTYGSINDVTAMRYTRASFLLGWNGRAGSALIYRPDPDLVDPYAADWTTDVGAPSGARYAVGIGWRRDFAAGTVVINPAGSGSQTFDLGGNYRMPDGSVVSSVTLGPTSALVLPAA</sequence>
<dbReference type="InterPro" id="IPR017853">
    <property type="entry name" value="GH"/>
</dbReference>
<dbReference type="InterPro" id="IPR029455">
    <property type="entry name" value="GHL15"/>
</dbReference>
<dbReference type="Gene3D" id="3.20.20.70">
    <property type="entry name" value="Aldolase class I"/>
    <property type="match status" value="1"/>
</dbReference>
<dbReference type="EMBL" id="JAEKNS010000065">
    <property type="protein sequence ID" value="MBJ7594375.1"/>
    <property type="molecule type" value="Genomic_DNA"/>
</dbReference>